<sequence length="104" mass="12590">MPAPNKMREYYGRRDYARRTLGDAIQHYLPREYQEAFLEMKARLEEAEEDLGRMTNKGDIFQIEVEEGGRLYVWFKRGGVLHEYLFLRKAGTFMRPYDRLQYKD</sequence>
<gene>
    <name evidence="1" type="ORF">J2T57_004183</name>
</gene>
<protein>
    <submittedName>
        <fullName evidence="1">Uncharacterized protein</fullName>
    </submittedName>
</protein>
<dbReference type="EMBL" id="JALJXV010000013">
    <property type="protein sequence ID" value="MCP1677009.1"/>
    <property type="molecule type" value="Genomic_DNA"/>
</dbReference>
<dbReference type="RefSeq" id="WP_253484795.1">
    <property type="nucleotide sequence ID" value="NZ_JALJXV010000013.1"/>
</dbReference>
<dbReference type="Proteomes" id="UP001205843">
    <property type="component" value="Unassembled WGS sequence"/>
</dbReference>
<dbReference type="AlphaFoldDB" id="A0AAE3G8K8"/>
<organism evidence="1 2">
    <name type="scientific">Natronocella acetinitrilica</name>
    <dbReference type="NCBI Taxonomy" id="414046"/>
    <lineage>
        <taxon>Bacteria</taxon>
        <taxon>Pseudomonadati</taxon>
        <taxon>Pseudomonadota</taxon>
        <taxon>Gammaproteobacteria</taxon>
        <taxon>Chromatiales</taxon>
        <taxon>Ectothiorhodospiraceae</taxon>
        <taxon>Natronocella</taxon>
    </lineage>
</organism>
<reference evidence="1" key="1">
    <citation type="submission" date="2022-03" db="EMBL/GenBank/DDBJ databases">
        <title>Genomic Encyclopedia of Type Strains, Phase III (KMG-III): the genomes of soil and plant-associated and newly described type strains.</title>
        <authorList>
            <person name="Whitman W."/>
        </authorList>
    </citation>
    <scope>NUCLEOTIDE SEQUENCE</scope>
    <source>
        <strain evidence="1">ANL 6-2</strain>
    </source>
</reference>
<comment type="caution">
    <text evidence="1">The sequence shown here is derived from an EMBL/GenBank/DDBJ whole genome shotgun (WGS) entry which is preliminary data.</text>
</comment>
<proteinExistence type="predicted"/>
<evidence type="ECO:0000313" key="2">
    <source>
        <dbReference type="Proteomes" id="UP001205843"/>
    </source>
</evidence>
<evidence type="ECO:0000313" key="1">
    <source>
        <dbReference type="EMBL" id="MCP1677009.1"/>
    </source>
</evidence>
<accession>A0AAE3G8K8</accession>
<keyword evidence="2" id="KW-1185">Reference proteome</keyword>
<name>A0AAE3G8K8_9GAMM</name>